<dbReference type="Pfam" id="PF01728">
    <property type="entry name" value="FtsJ"/>
    <property type="match status" value="1"/>
</dbReference>
<feature type="domain" description="Ribosomal RNA methyltransferase FtsJ" evidence="7">
    <location>
        <begin position="187"/>
        <end position="279"/>
    </location>
</feature>
<dbReference type="HAMAP" id="MF_01551">
    <property type="entry name" value="23SrRNA_methyltr_M"/>
    <property type="match status" value="1"/>
</dbReference>
<dbReference type="RefSeq" id="WP_309656646.1">
    <property type="nucleotide sequence ID" value="NZ_JARWAN010000020.1"/>
</dbReference>
<organism evidence="10 11">
    <name type="scientific">Vreelandella vilamensis</name>
    <dbReference type="NCBI Taxonomy" id="531309"/>
    <lineage>
        <taxon>Bacteria</taxon>
        <taxon>Pseudomonadati</taxon>
        <taxon>Pseudomonadota</taxon>
        <taxon>Gammaproteobacteria</taxon>
        <taxon>Oceanospirillales</taxon>
        <taxon>Halomonadaceae</taxon>
        <taxon>Vreelandella</taxon>
    </lineage>
</organism>
<dbReference type="EMBL" id="JARWAN010000020">
    <property type="protein sequence ID" value="MDR5899768.1"/>
    <property type="molecule type" value="Genomic_DNA"/>
</dbReference>
<sequence length="356" mass="40598">MVSETVPASWLVYCRPGFEHDALAELQHHAALNKVSCVASHGEGWVSLNRADGEPINDLHRQAAFNKLIFARQSLAALPALTLSRDDRLTPILEQVKASHWSFEEIWHETPDTNDGKALAGLIKALTKPLESMLKKRGALRRKAGARQLHIFWTAGDRVQLGISFPGNRSELINGIRRLRSPSRAPSRSTLKLEEAWHEFIPKQEWDQRLSPHMTAADLGAAPGGWTWQLVQKGMYVYAIDNGPMNTELMASGQVEHLKEDGFTWEPPQRLDWLVCDIVDKPMRVLAMVERWLVRRWCKEAVFNLKLPMKKRWEEVGKCLSHLESSLHQAGVKSQMRCRHLYHDREEVTVHVRLGN</sequence>
<evidence type="ECO:0000313" key="11">
    <source>
        <dbReference type="Proteomes" id="UP001254564"/>
    </source>
</evidence>
<feature type="domain" description="RlmM ferredoxin-like" evidence="8">
    <location>
        <begin position="10"/>
        <end position="75"/>
    </location>
</feature>
<dbReference type="PANTHER" id="PTHR37524">
    <property type="entry name" value="RIBOSOMAL RNA LARGE SUBUNIT METHYLTRANSFERASE M"/>
    <property type="match status" value="1"/>
</dbReference>
<accession>A0ABU1H638</accession>
<evidence type="ECO:0000256" key="2">
    <source>
        <dbReference type="ARBA" id="ARBA00022552"/>
    </source>
</evidence>
<evidence type="ECO:0000259" key="8">
    <source>
        <dbReference type="Pfam" id="PF18125"/>
    </source>
</evidence>
<name>A0ABU1H638_9GAMM</name>
<evidence type="ECO:0000259" key="7">
    <source>
        <dbReference type="Pfam" id="PF01728"/>
    </source>
</evidence>
<dbReference type="GO" id="GO:0032259">
    <property type="term" value="P:methylation"/>
    <property type="evidence" value="ECO:0007669"/>
    <property type="project" value="UniProtKB-KW"/>
</dbReference>
<dbReference type="InterPro" id="IPR011224">
    <property type="entry name" value="rRNA_MeTrfase_M"/>
</dbReference>
<dbReference type="Gene3D" id="3.40.50.150">
    <property type="entry name" value="Vaccinia Virus protein VP39"/>
    <property type="match status" value="1"/>
</dbReference>
<dbReference type="InterPro" id="IPR002877">
    <property type="entry name" value="RNA_MeTrfase_FtsJ_dom"/>
</dbReference>
<feature type="binding site" evidence="6">
    <location>
        <begin position="222"/>
        <end position="225"/>
    </location>
    <ligand>
        <name>S-adenosyl-L-methionine</name>
        <dbReference type="ChEBI" id="CHEBI:59789"/>
    </ligand>
</feature>
<evidence type="ECO:0000313" key="10">
    <source>
        <dbReference type="EMBL" id="MDR5899768.1"/>
    </source>
</evidence>
<feature type="domain" description="Ribosomal RNA large subunit methyltransferase M THUMP-like" evidence="9">
    <location>
        <begin position="87"/>
        <end position="165"/>
    </location>
</feature>
<dbReference type="Pfam" id="PF18125">
    <property type="entry name" value="RlmM_FDX"/>
    <property type="match status" value="1"/>
</dbReference>
<comment type="function">
    <text evidence="6">Catalyzes the 2'-O-methylation at nucleotide C2498 in 23S rRNA.</text>
</comment>
<gene>
    <name evidence="6 10" type="primary">rlmM</name>
    <name evidence="10" type="ORF">QC823_12300</name>
</gene>
<keyword evidence="5 6" id="KW-0949">S-adenosyl-L-methionine</keyword>
<keyword evidence="4 6" id="KW-0808">Transferase</keyword>
<feature type="binding site" evidence="6">
    <location>
        <position position="277"/>
    </location>
    <ligand>
        <name>S-adenosyl-L-methionine</name>
        <dbReference type="ChEBI" id="CHEBI:59789"/>
    </ligand>
</feature>
<evidence type="ECO:0000256" key="1">
    <source>
        <dbReference type="ARBA" id="ARBA00022490"/>
    </source>
</evidence>
<dbReference type="Gene3D" id="3.30.70.2810">
    <property type="match status" value="1"/>
</dbReference>
<keyword evidence="3 6" id="KW-0489">Methyltransferase</keyword>
<feature type="binding site" evidence="6">
    <location>
        <position position="261"/>
    </location>
    <ligand>
        <name>S-adenosyl-L-methionine</name>
        <dbReference type="ChEBI" id="CHEBI:59789"/>
    </ligand>
</feature>
<dbReference type="Pfam" id="PF21239">
    <property type="entry name" value="RLMM_N"/>
    <property type="match status" value="1"/>
</dbReference>
<dbReference type="Proteomes" id="UP001254564">
    <property type="component" value="Unassembled WGS sequence"/>
</dbReference>
<evidence type="ECO:0000259" key="9">
    <source>
        <dbReference type="Pfam" id="PF21239"/>
    </source>
</evidence>
<dbReference type="SUPFAM" id="SSF53335">
    <property type="entry name" value="S-adenosyl-L-methionine-dependent methyltransferases"/>
    <property type="match status" value="1"/>
</dbReference>
<keyword evidence="2 6" id="KW-0698">rRNA processing</keyword>
<feature type="binding site" evidence="6">
    <location>
        <position position="189"/>
    </location>
    <ligand>
        <name>S-adenosyl-L-methionine</name>
        <dbReference type="ChEBI" id="CHEBI:59789"/>
    </ligand>
</feature>
<comment type="similarity">
    <text evidence="6">Belongs to the class I-like SAM-binding methyltransferase superfamily. RNA methyltransferase RlmE family. RlmM subfamily.</text>
</comment>
<dbReference type="GO" id="GO:0008168">
    <property type="term" value="F:methyltransferase activity"/>
    <property type="evidence" value="ECO:0007669"/>
    <property type="project" value="UniProtKB-KW"/>
</dbReference>
<dbReference type="EC" id="2.1.1.186" evidence="6"/>
<keyword evidence="11" id="KW-1185">Reference proteome</keyword>
<comment type="caution">
    <text evidence="10">The sequence shown here is derived from an EMBL/GenBank/DDBJ whole genome shotgun (WGS) entry which is preliminary data.</text>
</comment>
<evidence type="ECO:0000256" key="4">
    <source>
        <dbReference type="ARBA" id="ARBA00022679"/>
    </source>
</evidence>
<comment type="subunit">
    <text evidence="6">Monomer.</text>
</comment>
<dbReference type="InterPro" id="IPR048646">
    <property type="entry name" value="RlmM_THUMP-like"/>
</dbReference>
<proteinExistence type="inferred from homology"/>
<dbReference type="PANTHER" id="PTHR37524:SF2">
    <property type="entry name" value="RIBOSOMAL RNA METHYLTRANSFERASE FTSJ DOMAIN-CONTAINING PROTEIN"/>
    <property type="match status" value="1"/>
</dbReference>
<evidence type="ECO:0000256" key="6">
    <source>
        <dbReference type="HAMAP-Rule" id="MF_01551"/>
    </source>
</evidence>
<comment type="subcellular location">
    <subcellularLocation>
        <location evidence="6">Cytoplasm</location>
    </subcellularLocation>
</comment>
<dbReference type="InterPro" id="IPR029063">
    <property type="entry name" value="SAM-dependent_MTases_sf"/>
</dbReference>
<feature type="binding site" evidence="6">
    <location>
        <position position="241"/>
    </location>
    <ligand>
        <name>S-adenosyl-L-methionine</name>
        <dbReference type="ChEBI" id="CHEBI:59789"/>
    </ligand>
</feature>
<protein>
    <recommendedName>
        <fullName evidence="6">Ribosomal RNA large subunit methyltransferase M</fullName>
        <ecNumber evidence="6">2.1.1.186</ecNumber>
    </recommendedName>
    <alternativeName>
        <fullName evidence="6">23S rRNA (cytidine2498-2'-O)-methyltransferase</fullName>
    </alternativeName>
    <alternativeName>
        <fullName evidence="6">23S rRNA 2'-O-ribose methyltransferase RlmM</fullName>
    </alternativeName>
</protein>
<reference evidence="10 11" key="1">
    <citation type="submission" date="2023-04" db="EMBL/GenBank/DDBJ databases">
        <title>A long-awaited taxogenomic arrangement of the family Halomonadaceae.</title>
        <authorList>
            <person name="De La Haba R."/>
            <person name="Chuvochina M."/>
            <person name="Wittouck S."/>
            <person name="Arahal D.R."/>
            <person name="Sanchez-Porro C."/>
            <person name="Hugenholtz P."/>
            <person name="Ventosa A."/>
        </authorList>
    </citation>
    <scope>NUCLEOTIDE SEQUENCE [LARGE SCALE GENOMIC DNA]</scope>
    <source>
        <strain evidence="10 11">DSM 21020</strain>
    </source>
</reference>
<evidence type="ECO:0000256" key="5">
    <source>
        <dbReference type="ARBA" id="ARBA00022691"/>
    </source>
</evidence>
<dbReference type="InterPro" id="IPR040739">
    <property type="entry name" value="RlmM_FDX"/>
</dbReference>
<dbReference type="PIRSF" id="PIRSF028774">
    <property type="entry name" value="UCP028774"/>
    <property type="match status" value="1"/>
</dbReference>
<dbReference type="Gene3D" id="3.30.2300.20">
    <property type="match status" value="1"/>
</dbReference>
<evidence type="ECO:0000256" key="3">
    <source>
        <dbReference type="ARBA" id="ARBA00022603"/>
    </source>
</evidence>
<feature type="active site" description="Proton acceptor" evidence="6">
    <location>
        <position position="306"/>
    </location>
</feature>
<dbReference type="NCBIfam" id="NF008734">
    <property type="entry name" value="PRK11760.1"/>
    <property type="match status" value="1"/>
</dbReference>
<comment type="catalytic activity">
    <reaction evidence="6">
        <text>cytidine(2498) in 23S rRNA + S-adenosyl-L-methionine = 2'-O-methylcytidine(2498) in 23S rRNA + S-adenosyl-L-homocysteine + H(+)</text>
        <dbReference type="Rhea" id="RHEA:42788"/>
        <dbReference type="Rhea" id="RHEA-COMP:10244"/>
        <dbReference type="Rhea" id="RHEA-COMP:10245"/>
        <dbReference type="ChEBI" id="CHEBI:15378"/>
        <dbReference type="ChEBI" id="CHEBI:57856"/>
        <dbReference type="ChEBI" id="CHEBI:59789"/>
        <dbReference type="ChEBI" id="CHEBI:74495"/>
        <dbReference type="ChEBI" id="CHEBI:82748"/>
        <dbReference type="EC" id="2.1.1.186"/>
    </reaction>
</comment>
<keyword evidence="1 6" id="KW-0963">Cytoplasm</keyword>